<dbReference type="NCBIfam" id="TIGR00486">
    <property type="entry name" value="YbgI_SA1388"/>
    <property type="match status" value="1"/>
</dbReference>
<dbReference type="FunFam" id="3.40.1390.30:FF:000001">
    <property type="entry name" value="GTP cyclohydrolase 1 type 2"/>
    <property type="match status" value="1"/>
</dbReference>
<evidence type="ECO:0000256" key="1">
    <source>
        <dbReference type="ARBA" id="ARBA00006964"/>
    </source>
</evidence>
<comment type="similarity">
    <text evidence="1 4">Belongs to the GTP cyclohydrolase I type 2/NIF3 family.</text>
</comment>
<feature type="binding site" evidence="5">
    <location>
        <position position="331"/>
    </location>
    <ligand>
        <name>a divalent metal cation</name>
        <dbReference type="ChEBI" id="CHEBI:60240"/>
        <label>1</label>
    </ligand>
</feature>
<dbReference type="InterPro" id="IPR015867">
    <property type="entry name" value="N-reg_PII/ATP_PRibTrfase_C"/>
</dbReference>
<gene>
    <name evidence="6" type="ordered locus">Slip_1591</name>
</gene>
<dbReference type="EMBL" id="CP002048">
    <property type="protein sequence ID" value="ADI02353.1"/>
    <property type="molecule type" value="Genomic_DNA"/>
</dbReference>
<dbReference type="PANTHER" id="PTHR13799">
    <property type="entry name" value="NGG1 INTERACTING FACTOR 3"/>
    <property type="match status" value="1"/>
</dbReference>
<keyword evidence="3 4" id="KW-0479">Metal-binding</keyword>
<dbReference type="Gene3D" id="3.30.70.120">
    <property type="match status" value="1"/>
</dbReference>
<dbReference type="Proteomes" id="UP000000378">
    <property type="component" value="Chromosome"/>
</dbReference>
<dbReference type="OrthoDB" id="9792792at2"/>
<feature type="binding site" evidence="5">
    <location>
        <position position="66"/>
    </location>
    <ligand>
        <name>a divalent metal cation</name>
        <dbReference type="ChEBI" id="CHEBI:60240"/>
        <label>1</label>
    </ligand>
</feature>
<evidence type="ECO:0000256" key="4">
    <source>
        <dbReference type="PIRNR" id="PIRNR037489"/>
    </source>
</evidence>
<evidence type="ECO:0000313" key="7">
    <source>
        <dbReference type="Proteomes" id="UP000000378"/>
    </source>
</evidence>
<dbReference type="RefSeq" id="WP_013175755.1">
    <property type="nucleotide sequence ID" value="NC_014220.1"/>
</dbReference>
<dbReference type="KEGG" id="slp:Slip_1591"/>
<feature type="binding site" evidence="5">
    <location>
        <position position="105"/>
    </location>
    <ligand>
        <name>a divalent metal cation</name>
        <dbReference type="ChEBI" id="CHEBI:60240"/>
        <label>1</label>
    </ligand>
</feature>
<proteinExistence type="inferred from homology"/>
<dbReference type="InterPro" id="IPR002678">
    <property type="entry name" value="DUF34/NIF3"/>
</dbReference>
<accession>D7CNR8</accession>
<dbReference type="STRING" id="643648.Slip_1591"/>
<dbReference type="Gene3D" id="3.40.1390.30">
    <property type="entry name" value="NIF3 (NGG1p interacting factor 3)-like"/>
    <property type="match status" value="1"/>
</dbReference>
<evidence type="ECO:0000256" key="5">
    <source>
        <dbReference type="PIRSR" id="PIRSR602678-1"/>
    </source>
</evidence>
<reference evidence="6 7" key="2">
    <citation type="journal article" date="2010" name="Stand. Genomic Sci.">
        <title>Complete genome sequence of Syntrophothermus lipocalidus type strain (TGB-C1).</title>
        <authorList>
            <person name="Djao O.D."/>
            <person name="Zhang X."/>
            <person name="Lucas S."/>
            <person name="Lapidus A."/>
            <person name="Del Rio T.G."/>
            <person name="Nolan M."/>
            <person name="Tice H."/>
            <person name="Cheng J.F."/>
            <person name="Han C."/>
            <person name="Tapia R."/>
            <person name="Goodwin L."/>
            <person name="Pitluck S."/>
            <person name="Liolios K."/>
            <person name="Ivanova N."/>
            <person name="Mavromatis K."/>
            <person name="Mikhailova N."/>
            <person name="Ovchinnikova G."/>
            <person name="Pati A."/>
            <person name="Brambilla E."/>
            <person name="Chen A."/>
            <person name="Palaniappan K."/>
            <person name="Land M."/>
            <person name="Hauser L."/>
            <person name="Chang Y.J."/>
            <person name="Jeffries C.D."/>
            <person name="Rohde M."/>
            <person name="Sikorski J."/>
            <person name="Spring S."/>
            <person name="Goker M."/>
            <person name="Detter J.C."/>
            <person name="Woyke T."/>
            <person name="Bristow J."/>
            <person name="Eisen J.A."/>
            <person name="Markowitz V."/>
            <person name="Hugenholtz P."/>
            <person name="Kyrpides N.C."/>
            <person name="Klenk H.P."/>
        </authorList>
    </citation>
    <scope>NUCLEOTIDE SEQUENCE [LARGE SCALE GENOMIC DNA]</scope>
    <source>
        <strain evidence="7">DSM 12680 / TGB-C1</strain>
    </source>
</reference>
<sequence>MPVTASQIFACLEEFFSGKIAEDWDNVGLQVGDPTKEVGRVLVALDPDPETVKIGIEKEVDLIVTHHPLIFRPVKRLDFSQPAALLLRKLIKNEITVYSLHTNLDAAPYGLNQYLAEKLGLNRIKPWGTNRFEILYKLVVYVPRDHVENVRKAICTSGAGHTGNYSDCSFRVAGTGTFKPLPGAKPYLGEVGKVSEVDEYRLETVVPENRIYRVLDALHRAHPYEEIAYDLIRLSNRGTKLSPGRQGELARPVSLGQFAVEVKNRLRLPQVAVVGRIDSQVKKVALVSGSGASFLGQAASQGFDVLLTGDIKYHDAREAQLLGINLVDAGHYGTECLAVELLARFLTEKSEERGWDIEVIPFEGSSPFIFV</sequence>
<organism evidence="6 7">
    <name type="scientific">Syntrophothermus lipocalidus (strain DSM 12680 / TGB-C1)</name>
    <dbReference type="NCBI Taxonomy" id="643648"/>
    <lineage>
        <taxon>Bacteria</taxon>
        <taxon>Bacillati</taxon>
        <taxon>Bacillota</taxon>
        <taxon>Clostridia</taxon>
        <taxon>Eubacteriales</taxon>
        <taxon>Syntrophomonadaceae</taxon>
        <taxon>Syntrophothermus</taxon>
    </lineage>
</organism>
<dbReference type="GO" id="GO:0005737">
    <property type="term" value="C:cytoplasm"/>
    <property type="evidence" value="ECO:0007669"/>
    <property type="project" value="TreeGrafter"/>
</dbReference>
<dbReference type="eggNOG" id="COG0327">
    <property type="taxonomic scope" value="Bacteria"/>
</dbReference>
<keyword evidence="7" id="KW-1185">Reference proteome</keyword>
<dbReference type="GO" id="GO:0046872">
    <property type="term" value="F:metal ion binding"/>
    <property type="evidence" value="ECO:0007669"/>
    <property type="project" value="UniProtKB-UniRule"/>
</dbReference>
<dbReference type="HOGENOM" id="CLU_037423_1_0_9"/>
<evidence type="ECO:0000256" key="2">
    <source>
        <dbReference type="ARBA" id="ARBA00022112"/>
    </source>
</evidence>
<reference evidence="7" key="1">
    <citation type="journal article" date="2010" name="Stand. Genomic Sci.">
        <title>Complete genome sequence of Syntrophothermus lipocalidus type strain (TGB-C1T).</title>
        <authorList>
            <consortium name="US DOE Joint Genome Institute (JGI-PGF)"/>
            <person name="Djao O."/>
            <person name="Zhang X."/>
            <person name="Lucas S."/>
            <person name="Lapidus A."/>
            <person name="Glavina Del Rio T."/>
            <person name="Nolan M."/>
            <person name="Tice H."/>
            <person name="Cheng J."/>
            <person name="Han C."/>
            <person name="Tapia R."/>
            <person name="Goodwin L."/>
            <person name="Pitluck S."/>
            <person name="Liolios K."/>
            <person name="Ivanova N."/>
            <person name="Mavromatis K."/>
            <person name="Mikhailova N."/>
            <person name="Ovchinnikova G."/>
            <person name="Pati A."/>
            <person name="Brambilla E."/>
            <person name="Chen A."/>
            <person name="Palaniappan K."/>
            <person name="Land M."/>
            <person name="Hauser L."/>
            <person name="Chang Y."/>
            <person name="Jeffries C."/>
            <person name="Rohde M."/>
            <person name="Sikorski J."/>
            <person name="Spring S."/>
            <person name="Goker M."/>
            <person name="Detter J."/>
            <person name="Woyke T."/>
            <person name="Bristow J."/>
            <person name="Eisen J."/>
            <person name="Markowitz V."/>
            <person name="Hugenholtz P."/>
            <person name="Kyrpides N."/>
            <person name="Klenk H."/>
        </authorList>
    </citation>
    <scope>NUCLEOTIDE SEQUENCE [LARGE SCALE GENOMIC DNA]</scope>
    <source>
        <strain evidence="7">DSM 12680 / TGB-C1</strain>
    </source>
</reference>
<protein>
    <recommendedName>
        <fullName evidence="2 4">GTP cyclohydrolase 1 type 2 homolog</fullName>
    </recommendedName>
</protein>
<dbReference type="InterPro" id="IPR017221">
    <property type="entry name" value="DUF34/NIF3_bac"/>
</dbReference>
<dbReference type="InterPro" id="IPR036069">
    <property type="entry name" value="DUF34/NIF3_sf"/>
</dbReference>
<evidence type="ECO:0000256" key="3">
    <source>
        <dbReference type="ARBA" id="ARBA00022723"/>
    </source>
</evidence>
<feature type="binding site" evidence="5">
    <location>
        <position position="335"/>
    </location>
    <ligand>
        <name>a divalent metal cation</name>
        <dbReference type="ChEBI" id="CHEBI:60240"/>
        <label>1</label>
    </ligand>
</feature>
<dbReference type="PIRSF" id="PIRSF037489">
    <property type="entry name" value="UCP037489_NIF3_YqfO"/>
    <property type="match status" value="1"/>
</dbReference>
<dbReference type="AlphaFoldDB" id="D7CNR8"/>
<dbReference type="FunFam" id="3.30.70.120:FF:000006">
    <property type="entry name" value="GTP cyclohydrolase 1 type 2 homolog"/>
    <property type="match status" value="1"/>
</dbReference>
<dbReference type="SUPFAM" id="SSF102705">
    <property type="entry name" value="NIF3 (NGG1p interacting factor 3)-like"/>
    <property type="match status" value="1"/>
</dbReference>
<dbReference type="PANTHER" id="PTHR13799:SF14">
    <property type="entry name" value="GTP CYCLOHYDROLASE 1 TYPE 2 HOMOLOG"/>
    <property type="match status" value="1"/>
</dbReference>
<feature type="binding site" evidence="5">
    <location>
        <position position="67"/>
    </location>
    <ligand>
        <name>a divalent metal cation</name>
        <dbReference type="ChEBI" id="CHEBI:60240"/>
        <label>1</label>
    </ligand>
</feature>
<evidence type="ECO:0000313" key="6">
    <source>
        <dbReference type="EMBL" id="ADI02353.1"/>
    </source>
</evidence>
<name>D7CNR8_SYNLT</name>
<dbReference type="Pfam" id="PF01784">
    <property type="entry name" value="DUF34_NIF3"/>
    <property type="match status" value="1"/>
</dbReference>